<keyword evidence="3" id="KW-1185">Reference proteome</keyword>
<name>A0A2Z6NUD6_TRISU</name>
<proteinExistence type="predicted"/>
<dbReference type="Pfam" id="PF13966">
    <property type="entry name" value="zf-RVT"/>
    <property type="match status" value="1"/>
</dbReference>
<sequence>MAAQVNGSWRVCQNVLSTQPRLKDKGVDCDPLCALCGNQEETTWHLFFHCSSGGECWTMNVLWEDNNGSMQSATHAATDFFSEREDWKMAKHTDQNRPWIAENLHSNYWTNPSSSLTKINIDTSFPSQAQTTGWGDSI</sequence>
<evidence type="ECO:0000259" key="1">
    <source>
        <dbReference type="Pfam" id="PF13966"/>
    </source>
</evidence>
<dbReference type="EMBL" id="DF973785">
    <property type="protein sequence ID" value="GAU39952.1"/>
    <property type="molecule type" value="Genomic_DNA"/>
</dbReference>
<evidence type="ECO:0000313" key="2">
    <source>
        <dbReference type="EMBL" id="GAU39952.1"/>
    </source>
</evidence>
<evidence type="ECO:0000313" key="3">
    <source>
        <dbReference type="Proteomes" id="UP000242715"/>
    </source>
</evidence>
<feature type="domain" description="Reverse transcriptase zinc-binding" evidence="1">
    <location>
        <begin position="8"/>
        <end position="57"/>
    </location>
</feature>
<dbReference type="Proteomes" id="UP000242715">
    <property type="component" value="Unassembled WGS sequence"/>
</dbReference>
<gene>
    <name evidence="2" type="ORF">TSUD_149620</name>
</gene>
<dbReference type="InterPro" id="IPR026960">
    <property type="entry name" value="RVT-Znf"/>
</dbReference>
<protein>
    <recommendedName>
        <fullName evidence="1">Reverse transcriptase zinc-binding domain-containing protein</fullName>
    </recommendedName>
</protein>
<reference evidence="3" key="1">
    <citation type="journal article" date="2017" name="Front. Plant Sci.">
        <title>Climate Clever Clovers: New Paradigm to Reduce the Environmental Footprint of Ruminants by Breeding Low Methanogenic Forages Utilizing Haplotype Variation.</title>
        <authorList>
            <person name="Kaur P."/>
            <person name="Appels R."/>
            <person name="Bayer P.E."/>
            <person name="Keeble-Gagnere G."/>
            <person name="Wang J."/>
            <person name="Hirakawa H."/>
            <person name="Shirasawa K."/>
            <person name="Vercoe P."/>
            <person name="Stefanova K."/>
            <person name="Durmic Z."/>
            <person name="Nichols P."/>
            <person name="Revell C."/>
            <person name="Isobe S.N."/>
            <person name="Edwards D."/>
            <person name="Erskine W."/>
        </authorList>
    </citation>
    <scope>NUCLEOTIDE SEQUENCE [LARGE SCALE GENOMIC DNA]</scope>
    <source>
        <strain evidence="3">cv. Daliak</strain>
    </source>
</reference>
<accession>A0A2Z6NUD6</accession>
<dbReference type="AlphaFoldDB" id="A0A2Z6NUD6"/>
<dbReference type="OrthoDB" id="1938625at2759"/>
<organism evidence="2 3">
    <name type="scientific">Trifolium subterraneum</name>
    <name type="common">Subterranean clover</name>
    <dbReference type="NCBI Taxonomy" id="3900"/>
    <lineage>
        <taxon>Eukaryota</taxon>
        <taxon>Viridiplantae</taxon>
        <taxon>Streptophyta</taxon>
        <taxon>Embryophyta</taxon>
        <taxon>Tracheophyta</taxon>
        <taxon>Spermatophyta</taxon>
        <taxon>Magnoliopsida</taxon>
        <taxon>eudicotyledons</taxon>
        <taxon>Gunneridae</taxon>
        <taxon>Pentapetalae</taxon>
        <taxon>rosids</taxon>
        <taxon>fabids</taxon>
        <taxon>Fabales</taxon>
        <taxon>Fabaceae</taxon>
        <taxon>Papilionoideae</taxon>
        <taxon>50 kb inversion clade</taxon>
        <taxon>NPAAA clade</taxon>
        <taxon>Hologalegina</taxon>
        <taxon>IRL clade</taxon>
        <taxon>Trifolieae</taxon>
        <taxon>Trifolium</taxon>
    </lineage>
</organism>